<accession>A0A7S4ZUV3</accession>
<evidence type="ECO:0000313" key="1">
    <source>
        <dbReference type="EMBL" id="QCL10384.1"/>
    </source>
</evidence>
<geneLocation type="plasmid" evidence="1">
    <name>pC6.5c</name>
</geneLocation>
<keyword evidence="1" id="KW-0614">Plasmid</keyword>
<dbReference type="EMBL" id="MK318988">
    <property type="protein sequence ID" value="QCL10384.1"/>
    <property type="molecule type" value="Genomic_DNA"/>
</dbReference>
<protein>
    <submittedName>
        <fullName evidence="1">Uncharacterized protein</fullName>
    </submittedName>
</protein>
<gene>
    <name evidence="1" type="ORF">pC6.5c_490</name>
</gene>
<organism evidence="1">
    <name type="scientific">Rhizobium rhizogenes</name>
    <name type="common">Agrobacterium rhizogenes</name>
    <dbReference type="NCBI Taxonomy" id="359"/>
    <lineage>
        <taxon>Bacteria</taxon>
        <taxon>Pseudomonadati</taxon>
        <taxon>Pseudomonadota</taxon>
        <taxon>Alphaproteobacteria</taxon>
        <taxon>Hyphomicrobiales</taxon>
        <taxon>Rhizobiaceae</taxon>
        <taxon>Rhizobium/Agrobacterium group</taxon>
        <taxon>Rhizobium</taxon>
    </lineage>
</organism>
<proteinExistence type="predicted"/>
<reference evidence="1" key="1">
    <citation type="submission" date="2018-12" db="EMBL/GenBank/DDBJ databases">
        <title>Three Rhizobium rhizogenes strains isolated from the same crown gall tumor carry diverse plasmids.</title>
        <authorList>
            <person name="Pulawska J."/>
            <person name="Kuzmanovic N."/>
        </authorList>
    </citation>
    <scope>NUCLEOTIDE SEQUENCE</scope>
    <source>
        <strain evidence="1">C6.5</strain>
        <plasmid evidence="1">pC6.5c</plasmid>
    </source>
</reference>
<sequence length="46" mass="5364">MNWYIQTVYNMVGMPLLLIVGQIHHFPVVMPYCLAQCLIHPYIGMN</sequence>
<dbReference type="AlphaFoldDB" id="A0A7S4ZUV3"/>
<name>A0A7S4ZUV3_RHIRH</name>